<evidence type="ECO:0000313" key="1">
    <source>
        <dbReference type="EMBL" id="QDR81854.1"/>
    </source>
</evidence>
<accession>A0A517DWX3</accession>
<proteinExistence type="predicted"/>
<gene>
    <name evidence="1" type="primary">yxeP_3</name>
    <name evidence="1" type="ORF">SPTER_32710</name>
</gene>
<name>A0A517DWX3_9FIRM</name>
<sequence>MLGGTLRCFKTEIAEQAGELIEQTVKAISSLHGAQYQFSFARGLVPLINDATAVDLLTSAAREIAGEHSVVPVPQVLLGEDFSLYCQQVPAAFFVLGTGFAGQKNYQLHHSKFNLNEAALVVGASVLANAALAALRK</sequence>
<dbReference type="SUPFAM" id="SSF53187">
    <property type="entry name" value="Zn-dependent exopeptidases"/>
    <property type="match status" value="1"/>
</dbReference>
<reference evidence="1 2" key="1">
    <citation type="submission" date="2019-02" db="EMBL/GenBank/DDBJ databases">
        <title>Closed genome of Sporomusa termitida DSM 4440.</title>
        <authorList>
            <person name="Poehlein A."/>
            <person name="Daniel R."/>
        </authorList>
    </citation>
    <scope>NUCLEOTIDE SEQUENCE [LARGE SCALE GENOMIC DNA]</scope>
    <source>
        <strain evidence="1 2">DSM 4440</strain>
    </source>
</reference>
<dbReference type="EMBL" id="CP036259">
    <property type="protein sequence ID" value="QDR81854.1"/>
    <property type="molecule type" value="Genomic_DNA"/>
</dbReference>
<dbReference type="Gene3D" id="3.40.630.10">
    <property type="entry name" value="Zn peptidases"/>
    <property type="match status" value="1"/>
</dbReference>
<dbReference type="Gene3D" id="3.30.70.360">
    <property type="match status" value="1"/>
</dbReference>
<organism evidence="1 2">
    <name type="scientific">Sporomusa termitida</name>
    <dbReference type="NCBI Taxonomy" id="2377"/>
    <lineage>
        <taxon>Bacteria</taxon>
        <taxon>Bacillati</taxon>
        <taxon>Bacillota</taxon>
        <taxon>Negativicutes</taxon>
        <taxon>Selenomonadales</taxon>
        <taxon>Sporomusaceae</taxon>
        <taxon>Sporomusa</taxon>
    </lineage>
</organism>
<dbReference type="PANTHER" id="PTHR11014">
    <property type="entry name" value="PEPTIDASE M20 FAMILY MEMBER"/>
    <property type="match status" value="1"/>
</dbReference>
<keyword evidence="2" id="KW-1185">Reference proteome</keyword>
<evidence type="ECO:0000313" key="2">
    <source>
        <dbReference type="Proteomes" id="UP000320776"/>
    </source>
</evidence>
<dbReference type="InterPro" id="IPR017439">
    <property type="entry name" value="Amidohydrolase"/>
</dbReference>
<dbReference type="Proteomes" id="UP000320776">
    <property type="component" value="Chromosome"/>
</dbReference>
<dbReference type="Pfam" id="PF01546">
    <property type="entry name" value="Peptidase_M20"/>
    <property type="match status" value="1"/>
</dbReference>
<dbReference type="PANTHER" id="PTHR11014:SF63">
    <property type="entry name" value="METALLOPEPTIDASE, PUTATIVE (AFU_ORTHOLOGUE AFUA_6G09600)-RELATED"/>
    <property type="match status" value="1"/>
</dbReference>
<protein>
    <submittedName>
        <fullName evidence="1">Putative hydrolase YxeP</fullName>
        <ecNumber evidence="1">3.-.-.-</ecNumber>
    </submittedName>
</protein>
<keyword evidence="1" id="KW-0378">Hydrolase</keyword>
<dbReference type="AlphaFoldDB" id="A0A517DWX3"/>
<dbReference type="KEGG" id="sted:SPTER_32710"/>
<dbReference type="EC" id="3.-.-.-" evidence="1"/>
<dbReference type="RefSeq" id="WP_170233303.1">
    <property type="nucleotide sequence ID" value="NZ_CP036259.1"/>
</dbReference>
<dbReference type="InterPro" id="IPR002933">
    <property type="entry name" value="Peptidase_M20"/>
</dbReference>
<dbReference type="GO" id="GO:0016787">
    <property type="term" value="F:hydrolase activity"/>
    <property type="evidence" value="ECO:0007669"/>
    <property type="project" value="UniProtKB-KW"/>
</dbReference>